<proteinExistence type="predicted"/>
<comment type="caution">
    <text evidence="1">The sequence shown here is derived from an EMBL/GenBank/DDBJ whole genome shotgun (WGS) entry which is preliminary data.</text>
</comment>
<dbReference type="EMBL" id="BKZQ01000026">
    <property type="protein sequence ID" value="GER70746.1"/>
    <property type="molecule type" value="Genomic_DNA"/>
</dbReference>
<gene>
    <name evidence="1" type="ORF">BpJC7_20490</name>
</gene>
<organism evidence="1 2">
    <name type="scientific">Weizmannia acidilactici</name>
    <dbReference type="NCBI Taxonomy" id="2607726"/>
    <lineage>
        <taxon>Bacteria</taxon>
        <taxon>Bacillati</taxon>
        <taxon>Bacillota</taxon>
        <taxon>Bacilli</taxon>
        <taxon>Bacillales</taxon>
        <taxon>Bacillaceae</taxon>
        <taxon>Heyndrickxia</taxon>
    </lineage>
</organism>
<accession>A0A5J4J745</accession>
<dbReference type="AlphaFoldDB" id="A0A5J4J745"/>
<keyword evidence="2" id="KW-1185">Reference proteome</keyword>
<name>A0A5J4J745_9BACI</name>
<dbReference type="Proteomes" id="UP000391919">
    <property type="component" value="Unassembled WGS sequence"/>
</dbReference>
<reference evidence="1 2" key="1">
    <citation type="submission" date="2019-09" db="EMBL/GenBank/DDBJ databases">
        <title>Draft genome sequence of Bacillus sp. JC-7.</title>
        <authorList>
            <person name="Tanaka N."/>
            <person name="Shiwa Y."/>
            <person name="Fujita N."/>
            <person name="Tanasupawat S."/>
        </authorList>
    </citation>
    <scope>NUCLEOTIDE SEQUENCE [LARGE SCALE GENOMIC DNA]</scope>
    <source>
        <strain evidence="1 2">JC-7</strain>
    </source>
</reference>
<protein>
    <submittedName>
        <fullName evidence="1">Uncharacterized protein</fullName>
    </submittedName>
</protein>
<evidence type="ECO:0000313" key="2">
    <source>
        <dbReference type="Proteomes" id="UP000391919"/>
    </source>
</evidence>
<dbReference type="RefSeq" id="WP_151680729.1">
    <property type="nucleotide sequence ID" value="NZ_BKZP01000027.1"/>
</dbReference>
<evidence type="ECO:0000313" key="1">
    <source>
        <dbReference type="EMBL" id="GER70746.1"/>
    </source>
</evidence>
<sequence length="79" mass="9520">MLSKAEFLEGLDEMEIALEMIRSGIQKKMEIEMEKLSVQQWYLYTKVKMKLDNLEKREEEFRKIALAQSYRIDEKKKTS</sequence>